<protein>
    <submittedName>
        <fullName evidence="5">Methyltransferase domain-containing protein</fullName>
    </submittedName>
</protein>
<evidence type="ECO:0000256" key="1">
    <source>
        <dbReference type="ARBA" id="ARBA00008361"/>
    </source>
</evidence>
<accession>A0AAW4L5J6</accession>
<dbReference type="EMBL" id="JAHCVJ010000001">
    <property type="protein sequence ID" value="MBT0663486.1"/>
    <property type="molecule type" value="Genomic_DNA"/>
</dbReference>
<dbReference type="PANTHER" id="PTHR44942:SF4">
    <property type="entry name" value="METHYLTRANSFERASE TYPE 11 DOMAIN-CONTAINING PROTEIN"/>
    <property type="match status" value="1"/>
</dbReference>
<dbReference type="PANTHER" id="PTHR44942">
    <property type="entry name" value="METHYLTRANSF_11 DOMAIN-CONTAINING PROTEIN"/>
    <property type="match status" value="1"/>
</dbReference>
<dbReference type="Gene3D" id="3.40.50.150">
    <property type="entry name" value="Vaccinia Virus protein VP39"/>
    <property type="match status" value="1"/>
</dbReference>
<dbReference type="RefSeq" id="WP_214170224.1">
    <property type="nucleotide sequence ID" value="NZ_JAHCVJ010000001.1"/>
</dbReference>
<dbReference type="InterPro" id="IPR013216">
    <property type="entry name" value="Methyltransf_11"/>
</dbReference>
<evidence type="ECO:0000256" key="2">
    <source>
        <dbReference type="ARBA" id="ARBA00022603"/>
    </source>
</evidence>
<dbReference type="InterPro" id="IPR029063">
    <property type="entry name" value="SAM-dependent_MTases_sf"/>
</dbReference>
<keyword evidence="3" id="KW-0808">Transferase</keyword>
<evidence type="ECO:0000313" key="5">
    <source>
        <dbReference type="EMBL" id="MBT0663486.1"/>
    </source>
</evidence>
<feature type="domain" description="Methyltransferase type 11" evidence="4">
    <location>
        <begin position="44"/>
        <end position="131"/>
    </location>
</feature>
<dbReference type="CDD" id="cd02440">
    <property type="entry name" value="AdoMet_MTases"/>
    <property type="match status" value="1"/>
</dbReference>
<sequence length="251" mass="27919">MSPIHAPDLFSDQAAAYHEFRPVYPPALTAFFASRSPGRSLAWDCGCGSGQFSAGLAGWFDRVVATDLSFQQIRQAPINPKIAYLASLSEQAPLADGCADLIVAAQALHWFNLDLFYSEVRRVAKPGGMVAAVSYGLLEVSPGVDRLIRKLHSDIVGQFWPPERRHVDTGYAELEFPFEQLEPPRLTMKEHWTLKRLTGYLGTWSAVRRYIAANGCDPLELIAKELEAAWGDPHVRRTVKWPLTVKAGRVE</sequence>
<dbReference type="Proteomes" id="UP000811899">
    <property type="component" value="Unassembled WGS sequence"/>
</dbReference>
<keyword evidence="6" id="KW-1185">Reference proteome</keyword>
<dbReference type="InterPro" id="IPR051052">
    <property type="entry name" value="Diverse_substrate_MTase"/>
</dbReference>
<dbReference type="GO" id="GO:0032259">
    <property type="term" value="P:methylation"/>
    <property type="evidence" value="ECO:0007669"/>
    <property type="project" value="UniProtKB-KW"/>
</dbReference>
<organism evidence="5 6">
    <name type="scientific">Geoanaerobacter pelophilus</name>
    <dbReference type="NCBI Taxonomy" id="60036"/>
    <lineage>
        <taxon>Bacteria</taxon>
        <taxon>Pseudomonadati</taxon>
        <taxon>Thermodesulfobacteriota</taxon>
        <taxon>Desulfuromonadia</taxon>
        <taxon>Geobacterales</taxon>
        <taxon>Geobacteraceae</taxon>
        <taxon>Geoanaerobacter</taxon>
    </lineage>
</organism>
<dbReference type="GO" id="GO:0008757">
    <property type="term" value="F:S-adenosylmethionine-dependent methyltransferase activity"/>
    <property type="evidence" value="ECO:0007669"/>
    <property type="project" value="InterPro"/>
</dbReference>
<reference evidence="5 6" key="1">
    <citation type="submission" date="2021-05" db="EMBL/GenBank/DDBJ databases">
        <title>The draft genome of Geobacter pelophilus DSM 12255.</title>
        <authorList>
            <person name="Xu Z."/>
            <person name="Masuda Y."/>
            <person name="Itoh H."/>
            <person name="Senoo K."/>
        </authorList>
    </citation>
    <scope>NUCLEOTIDE SEQUENCE [LARGE SCALE GENOMIC DNA]</scope>
    <source>
        <strain evidence="5 6">DSM 12255</strain>
    </source>
</reference>
<evidence type="ECO:0000313" key="6">
    <source>
        <dbReference type="Proteomes" id="UP000811899"/>
    </source>
</evidence>
<comment type="similarity">
    <text evidence="1">Belongs to the methyltransferase superfamily.</text>
</comment>
<dbReference type="SUPFAM" id="SSF53335">
    <property type="entry name" value="S-adenosyl-L-methionine-dependent methyltransferases"/>
    <property type="match status" value="1"/>
</dbReference>
<proteinExistence type="inferred from homology"/>
<gene>
    <name evidence="5" type="ORF">KI809_04145</name>
</gene>
<dbReference type="AlphaFoldDB" id="A0AAW4L5J6"/>
<comment type="caution">
    <text evidence="5">The sequence shown here is derived from an EMBL/GenBank/DDBJ whole genome shotgun (WGS) entry which is preliminary data.</text>
</comment>
<evidence type="ECO:0000256" key="3">
    <source>
        <dbReference type="ARBA" id="ARBA00022679"/>
    </source>
</evidence>
<evidence type="ECO:0000259" key="4">
    <source>
        <dbReference type="Pfam" id="PF08241"/>
    </source>
</evidence>
<dbReference type="Pfam" id="PF08241">
    <property type="entry name" value="Methyltransf_11"/>
    <property type="match status" value="1"/>
</dbReference>
<name>A0AAW4L5J6_9BACT</name>
<keyword evidence="2 5" id="KW-0489">Methyltransferase</keyword>